<evidence type="ECO:0008006" key="3">
    <source>
        <dbReference type="Google" id="ProtNLM"/>
    </source>
</evidence>
<accession>A0ABX0F6E9</accession>
<keyword evidence="2" id="KW-1185">Reference proteome</keyword>
<evidence type="ECO:0000313" key="1">
    <source>
        <dbReference type="EMBL" id="NGZ75970.1"/>
    </source>
</evidence>
<gene>
    <name evidence="1" type="ORF">GYN08_11615</name>
</gene>
<dbReference type="PROSITE" id="PS51318">
    <property type="entry name" value="TAT"/>
    <property type="match status" value="1"/>
</dbReference>
<evidence type="ECO:0000313" key="2">
    <source>
        <dbReference type="Proteomes" id="UP000800303"/>
    </source>
</evidence>
<comment type="caution">
    <text evidence="1">The sequence shown here is derived from an EMBL/GenBank/DDBJ whole genome shotgun (WGS) entry which is preliminary data.</text>
</comment>
<dbReference type="EMBL" id="JAAFGS010000003">
    <property type="protein sequence ID" value="NGZ75970.1"/>
    <property type="molecule type" value="Genomic_DNA"/>
</dbReference>
<sequence>MEEKQRIALPFPEAQGKRVNRRRLLAAALGVILLTGGTAGLPGAQAYAQTQQAAATIDTAKLKSISRLSFPMRDEKGKLYTVYIFSNREKKSVTSEDEAWSGAQKGDVVYSGAYRAALAKQGEKSGKVQSVRLSLESVNTARRDSFRLAGDGKSRPDLLFLGEPGGSNADFVYPYVITNGTLHSLDFSDAKGAKRSKEGVAAPYQGIRGLGGGRIQTRVYSNTDIRYYFSTYKLDLATLTLRHVDDCYRYSGDWPSTAGARSYLASLMGSAKKHVLPSDPRIKIGMTWAQVRSLLGDSRKKRSDEWFEYVGYGKSWIGYDNTLDAGSRLPSTPVEALAFDLGTNENDWYLMPEQVREWLGTPTEEYDNPAEEGHIISYHCPGGSITFEYEEEGSPIDRVTIY</sequence>
<name>A0ABX0F6E9_9BACL</name>
<proteinExistence type="predicted"/>
<dbReference type="RefSeq" id="WP_166274356.1">
    <property type="nucleotide sequence ID" value="NZ_JAAFGS010000003.1"/>
</dbReference>
<dbReference type="InterPro" id="IPR006311">
    <property type="entry name" value="TAT_signal"/>
</dbReference>
<protein>
    <recommendedName>
        <fullName evidence="3">Tat pathway signal sequence domain protein</fullName>
    </recommendedName>
</protein>
<organism evidence="1 2">
    <name type="scientific">Saccharibacillus alkalitolerans</name>
    <dbReference type="NCBI Taxonomy" id="2705290"/>
    <lineage>
        <taxon>Bacteria</taxon>
        <taxon>Bacillati</taxon>
        <taxon>Bacillota</taxon>
        <taxon>Bacilli</taxon>
        <taxon>Bacillales</taxon>
        <taxon>Paenibacillaceae</taxon>
        <taxon>Saccharibacillus</taxon>
    </lineage>
</organism>
<reference evidence="1 2" key="1">
    <citation type="submission" date="2020-01" db="EMBL/GenBank/DDBJ databases">
        <title>Polyphasic characterisation and genomic insights into a novel alkali tolerant bacterium VR-M41.</title>
        <authorList>
            <person name="Vemuluri V.R."/>
        </authorList>
    </citation>
    <scope>NUCLEOTIDE SEQUENCE [LARGE SCALE GENOMIC DNA]</scope>
    <source>
        <strain evidence="1 2">VR-M41</strain>
    </source>
</reference>
<dbReference type="Proteomes" id="UP000800303">
    <property type="component" value="Unassembled WGS sequence"/>
</dbReference>